<dbReference type="GO" id="GO:0006508">
    <property type="term" value="P:proteolysis"/>
    <property type="evidence" value="ECO:0007669"/>
    <property type="project" value="UniProtKB-KW"/>
</dbReference>
<keyword evidence="7 17" id="KW-0378">Hydrolase</keyword>
<dbReference type="SUPFAM" id="SSF56601">
    <property type="entry name" value="beta-lactamase/transpeptidase-like"/>
    <property type="match status" value="1"/>
</dbReference>
<keyword evidence="9" id="KW-0573">Peptidoglycan synthesis</keyword>
<evidence type="ECO:0000256" key="11">
    <source>
        <dbReference type="ARBA" id="ARBA00023136"/>
    </source>
</evidence>
<evidence type="ECO:0000256" key="6">
    <source>
        <dbReference type="ARBA" id="ARBA00022692"/>
    </source>
</evidence>
<reference evidence="17" key="1">
    <citation type="submission" date="2018-06" db="EMBL/GenBank/DDBJ databases">
        <authorList>
            <person name="Zhirakovskaya E."/>
        </authorList>
    </citation>
    <scope>NUCLEOTIDE SEQUENCE</scope>
</reference>
<dbReference type="InterPro" id="IPR017790">
    <property type="entry name" value="Penicillin-binding_protein_2"/>
</dbReference>
<feature type="domain" description="Penicillin-binding protein dimerisation" evidence="16">
    <location>
        <begin position="61"/>
        <end position="230"/>
    </location>
</feature>
<evidence type="ECO:0000256" key="14">
    <source>
        <dbReference type="SAM" id="Phobius"/>
    </source>
</evidence>
<dbReference type="SUPFAM" id="SSF56519">
    <property type="entry name" value="Penicillin binding protein dimerisation domain"/>
    <property type="match status" value="1"/>
</dbReference>
<evidence type="ECO:0000259" key="16">
    <source>
        <dbReference type="Pfam" id="PF03717"/>
    </source>
</evidence>
<evidence type="ECO:0000256" key="13">
    <source>
        <dbReference type="SAM" id="MobiDB-lite"/>
    </source>
</evidence>
<dbReference type="InterPro" id="IPR050515">
    <property type="entry name" value="Beta-lactam/transpept"/>
</dbReference>
<evidence type="ECO:0000256" key="8">
    <source>
        <dbReference type="ARBA" id="ARBA00022960"/>
    </source>
</evidence>
<dbReference type="InterPro" id="IPR001460">
    <property type="entry name" value="PCN-bd_Tpept"/>
</dbReference>
<evidence type="ECO:0000256" key="7">
    <source>
        <dbReference type="ARBA" id="ARBA00022801"/>
    </source>
</evidence>
<dbReference type="GO" id="GO:0009252">
    <property type="term" value="P:peptidoglycan biosynthetic process"/>
    <property type="evidence" value="ECO:0007669"/>
    <property type="project" value="UniProtKB-KW"/>
</dbReference>
<dbReference type="InterPro" id="IPR012338">
    <property type="entry name" value="Beta-lactam/transpept-like"/>
</dbReference>
<evidence type="ECO:0000256" key="10">
    <source>
        <dbReference type="ARBA" id="ARBA00022989"/>
    </source>
</evidence>
<dbReference type="Gene3D" id="3.30.1390.30">
    <property type="entry name" value="Penicillin-binding protein 2a, domain 3"/>
    <property type="match status" value="1"/>
</dbReference>
<dbReference type="NCBIfam" id="TIGR03423">
    <property type="entry name" value="pbp2_mrdA"/>
    <property type="match status" value="1"/>
</dbReference>
<organism evidence="17">
    <name type="scientific">hydrothermal vent metagenome</name>
    <dbReference type="NCBI Taxonomy" id="652676"/>
    <lineage>
        <taxon>unclassified sequences</taxon>
        <taxon>metagenomes</taxon>
        <taxon>ecological metagenomes</taxon>
    </lineage>
</organism>
<gene>
    <name evidence="17" type="ORF">MNBD_NITROSPIRAE01-239</name>
</gene>
<name>A0A3B1CS55_9ZZZZ</name>
<dbReference type="EC" id="3.4.16.4" evidence="17"/>
<evidence type="ECO:0000256" key="2">
    <source>
        <dbReference type="ARBA" id="ARBA00004236"/>
    </source>
</evidence>
<feature type="region of interest" description="Disordered" evidence="13">
    <location>
        <begin position="605"/>
        <end position="629"/>
    </location>
</feature>
<dbReference type="PANTHER" id="PTHR30627:SF2">
    <property type="entry name" value="PEPTIDOGLYCAN D,D-TRANSPEPTIDASE MRDA"/>
    <property type="match status" value="1"/>
</dbReference>
<dbReference type="Gene3D" id="3.40.710.10">
    <property type="entry name" value="DD-peptidase/beta-lactamase superfamily"/>
    <property type="match status" value="1"/>
</dbReference>
<dbReference type="Gene3D" id="3.90.1310.10">
    <property type="entry name" value="Penicillin-binding protein 2a (Domain 2)"/>
    <property type="match status" value="1"/>
</dbReference>
<feature type="domain" description="Penicillin-binding protein transpeptidase" evidence="15">
    <location>
        <begin position="264"/>
        <end position="597"/>
    </location>
</feature>
<protein>
    <submittedName>
        <fullName evidence="17">Peptidoglycan D,D-transpeptidase MrdA</fullName>
        <ecNumber evidence="17">3.4.16.4</ecNumber>
    </submittedName>
</protein>
<keyword evidence="11 14" id="KW-0472">Membrane</keyword>
<dbReference type="AlphaFoldDB" id="A0A3B1CS55"/>
<evidence type="ECO:0000259" key="15">
    <source>
        <dbReference type="Pfam" id="PF00905"/>
    </source>
</evidence>
<dbReference type="InterPro" id="IPR036138">
    <property type="entry name" value="PBP_dimer_sf"/>
</dbReference>
<keyword evidence="3" id="KW-1003">Cell membrane</keyword>
<feature type="transmembrane region" description="Helical" evidence="14">
    <location>
        <begin position="18"/>
        <end position="37"/>
    </location>
</feature>
<keyword evidence="6 14" id="KW-0812">Transmembrane</keyword>
<evidence type="ECO:0000256" key="1">
    <source>
        <dbReference type="ARBA" id="ARBA00004167"/>
    </source>
</evidence>
<dbReference type="GO" id="GO:0071555">
    <property type="term" value="P:cell wall organization"/>
    <property type="evidence" value="ECO:0007669"/>
    <property type="project" value="UniProtKB-KW"/>
</dbReference>
<dbReference type="GO" id="GO:0071972">
    <property type="term" value="F:peptidoglycan L,D-transpeptidase activity"/>
    <property type="evidence" value="ECO:0007669"/>
    <property type="project" value="TreeGrafter"/>
</dbReference>
<keyword evidence="8" id="KW-0133">Cell shape</keyword>
<dbReference type="FunFam" id="3.40.710.10:FF:000024">
    <property type="entry name" value="Penicillin-binding protein 2"/>
    <property type="match status" value="1"/>
</dbReference>
<comment type="subcellular location">
    <subcellularLocation>
        <location evidence="2">Cell membrane</location>
    </subcellularLocation>
    <subcellularLocation>
        <location evidence="1">Membrane</location>
        <topology evidence="1">Single-pass membrane protein</topology>
    </subcellularLocation>
</comment>
<dbReference type="GO" id="GO:0008360">
    <property type="term" value="P:regulation of cell shape"/>
    <property type="evidence" value="ECO:0007669"/>
    <property type="project" value="UniProtKB-KW"/>
</dbReference>
<dbReference type="InterPro" id="IPR005311">
    <property type="entry name" value="PBP_dimer"/>
</dbReference>
<dbReference type="Pfam" id="PF00905">
    <property type="entry name" value="Transpeptidase"/>
    <property type="match status" value="1"/>
</dbReference>
<dbReference type="EMBL" id="UOGF01000072">
    <property type="protein sequence ID" value="VAX31202.1"/>
    <property type="molecule type" value="Genomic_DNA"/>
</dbReference>
<evidence type="ECO:0000256" key="9">
    <source>
        <dbReference type="ARBA" id="ARBA00022984"/>
    </source>
</evidence>
<evidence type="ECO:0000256" key="5">
    <source>
        <dbReference type="ARBA" id="ARBA00022670"/>
    </source>
</evidence>
<keyword evidence="17" id="KW-0121">Carboxypeptidase</keyword>
<evidence type="ECO:0000256" key="4">
    <source>
        <dbReference type="ARBA" id="ARBA00022519"/>
    </source>
</evidence>
<dbReference type="GO" id="GO:0009002">
    <property type="term" value="F:serine-type D-Ala-D-Ala carboxypeptidase activity"/>
    <property type="evidence" value="ECO:0007669"/>
    <property type="project" value="UniProtKB-EC"/>
</dbReference>
<evidence type="ECO:0000256" key="3">
    <source>
        <dbReference type="ARBA" id="ARBA00022475"/>
    </source>
</evidence>
<keyword evidence="5" id="KW-0645">Protease</keyword>
<accession>A0A3B1CS55</accession>
<dbReference type="PANTHER" id="PTHR30627">
    <property type="entry name" value="PEPTIDOGLYCAN D,D-TRANSPEPTIDASE"/>
    <property type="match status" value="1"/>
</dbReference>
<keyword evidence="10 14" id="KW-1133">Transmembrane helix</keyword>
<evidence type="ECO:0000256" key="12">
    <source>
        <dbReference type="ARBA" id="ARBA00023316"/>
    </source>
</evidence>
<dbReference type="GO" id="GO:0005886">
    <property type="term" value="C:plasma membrane"/>
    <property type="evidence" value="ECO:0007669"/>
    <property type="project" value="UniProtKB-SubCell"/>
</dbReference>
<keyword evidence="4" id="KW-0997">Cell inner membrane</keyword>
<sequence length="629" mass="69099">MAGRYFPQEENRELESKIYWFFVILVAGLVLLLLRAWHLQVSKGAYYLELSENNRLRVVKTSAPRGRIFDRHGALLVNNVPSFNLYLVLADIQDRTRVLHRLSKIVEMSPDEISTRIEERKKGDPYAPIKIKEDLSMREVARIEGHGLELPGVKIEAEFKRDAVSGPLAAHLLGYVGEITQDQLKKETYAEVRSGTIIGQYGVEQSYDALLRGTPGEKKIEVDALGHEQQVVQEILPVQGDDIFLSLDLEVQRAAEIALGNRPGVIVALDPANGDVLAMVSHPAFDPNLMSGGVSSEAWQGLIKDKDRPLTNRAIHGLYPPGSIFKIVLAAAILETEVATAEDEIKCRGFVRFGKREFRDWKKWGHGEVDMHRSLVESCDVYYYEFGREVGVDNIAKFSALFHLGKPTGIDLAYEKGGLIPTRAWKRKHFNEPWYPGETLSVAIGQGFVTTTPLQLAALIAAVAGDGVWHTPRLLTKSQDHSTDEITLAPASVGDKIPVSKKTLETIRKALAGVVSEKHGTGKKARSDFFSVAGKTGTAQVVGRETHAFDEVPEDLADHAWFVAFAPLDAPKIAVVVLAENGGHGGATAAPLALRVIEAALAPSDDTLDASENVEKKPVSQEELENDHG</sequence>
<dbReference type="GO" id="GO:0008658">
    <property type="term" value="F:penicillin binding"/>
    <property type="evidence" value="ECO:0007669"/>
    <property type="project" value="InterPro"/>
</dbReference>
<feature type="compositionally biased region" description="Basic and acidic residues" evidence="13">
    <location>
        <begin position="613"/>
        <end position="629"/>
    </location>
</feature>
<evidence type="ECO:0000313" key="17">
    <source>
        <dbReference type="EMBL" id="VAX31202.1"/>
    </source>
</evidence>
<keyword evidence="12" id="KW-0961">Cell wall biogenesis/degradation</keyword>
<proteinExistence type="predicted"/>
<dbReference type="Pfam" id="PF03717">
    <property type="entry name" value="PBP_dimer"/>
    <property type="match status" value="1"/>
</dbReference>